<gene>
    <name evidence="10" type="ORF">CYMTET_54806</name>
</gene>
<keyword evidence="3" id="KW-0812">Transmembrane</keyword>
<dbReference type="GO" id="GO:0016887">
    <property type="term" value="F:ATP hydrolysis activity"/>
    <property type="evidence" value="ECO:0007669"/>
    <property type="project" value="InterPro"/>
</dbReference>
<comment type="caution">
    <text evidence="10">The sequence shown here is derived from an EMBL/GenBank/DDBJ whole genome shotgun (WGS) entry which is preliminary data.</text>
</comment>
<dbReference type="InterPro" id="IPR003593">
    <property type="entry name" value="AAA+_ATPase"/>
</dbReference>
<dbReference type="Gene3D" id="3.40.50.300">
    <property type="entry name" value="P-loop containing nucleotide triphosphate hydrolases"/>
    <property type="match status" value="1"/>
</dbReference>
<evidence type="ECO:0000256" key="3">
    <source>
        <dbReference type="ARBA" id="ARBA00022692"/>
    </source>
</evidence>
<feature type="domain" description="ABC transporter" evidence="9">
    <location>
        <begin position="100"/>
        <end position="348"/>
    </location>
</feature>
<keyword evidence="5" id="KW-0067">ATP-binding</keyword>
<dbReference type="PROSITE" id="PS00211">
    <property type="entry name" value="ABC_TRANSPORTER_1"/>
    <property type="match status" value="1"/>
</dbReference>
<evidence type="ECO:0000313" key="10">
    <source>
        <dbReference type="EMBL" id="KAK3234966.1"/>
    </source>
</evidence>
<evidence type="ECO:0000256" key="2">
    <source>
        <dbReference type="ARBA" id="ARBA00022448"/>
    </source>
</evidence>
<name>A0AAE0ENM5_9CHLO</name>
<dbReference type="InterPro" id="IPR043926">
    <property type="entry name" value="ABCG_dom"/>
</dbReference>
<comment type="subcellular location">
    <subcellularLocation>
        <location evidence="1">Membrane</location>
        <topology evidence="1">Multi-pass membrane protein</topology>
    </subcellularLocation>
</comment>
<dbReference type="GO" id="GO:0005524">
    <property type="term" value="F:ATP binding"/>
    <property type="evidence" value="ECO:0007669"/>
    <property type="project" value="UniProtKB-KW"/>
</dbReference>
<keyword evidence="4" id="KW-0547">Nucleotide-binding</keyword>
<evidence type="ECO:0000256" key="8">
    <source>
        <dbReference type="SAM" id="MobiDB-lite"/>
    </source>
</evidence>
<dbReference type="PANTHER" id="PTHR48041">
    <property type="entry name" value="ABC TRANSPORTER G FAMILY MEMBER 28"/>
    <property type="match status" value="1"/>
</dbReference>
<feature type="region of interest" description="Disordered" evidence="8">
    <location>
        <begin position="1"/>
        <end position="78"/>
    </location>
</feature>
<keyword evidence="11" id="KW-1185">Reference proteome</keyword>
<dbReference type="InterPro" id="IPR003439">
    <property type="entry name" value="ABC_transporter-like_ATP-bd"/>
</dbReference>
<dbReference type="InterPro" id="IPR050352">
    <property type="entry name" value="ABCG_transporters"/>
</dbReference>
<evidence type="ECO:0000256" key="7">
    <source>
        <dbReference type="ARBA" id="ARBA00023136"/>
    </source>
</evidence>
<evidence type="ECO:0000256" key="6">
    <source>
        <dbReference type="ARBA" id="ARBA00022989"/>
    </source>
</evidence>
<dbReference type="AlphaFoldDB" id="A0AAE0ENM5"/>
<dbReference type="Proteomes" id="UP001190700">
    <property type="component" value="Unassembled WGS sequence"/>
</dbReference>
<dbReference type="GO" id="GO:0016020">
    <property type="term" value="C:membrane"/>
    <property type="evidence" value="ECO:0007669"/>
    <property type="project" value="UniProtKB-SubCell"/>
</dbReference>
<dbReference type="InterPro" id="IPR027417">
    <property type="entry name" value="P-loop_NTPase"/>
</dbReference>
<dbReference type="SUPFAM" id="SSF52540">
    <property type="entry name" value="P-loop containing nucleoside triphosphate hydrolases"/>
    <property type="match status" value="1"/>
</dbReference>
<sequence length="513" mass="55484">MRRATAPIGWEPPNRKEKITAPQDGDEVAKKARRTTLSGGQIAAPDSFQKPPSPTSSSVFSQNPPSEAETPVGLKPGGIPQIQKAQSAASEGYATIEIPIEIKATIEAWYPPVKNAPIILKDVDVTFEPGTMTALMGASGAGKTSLLNVLSGKALGTLVGEILLNDAPVDYGDLRIVCNYVPQNDLMYDVLTVTELLTYHAQLRIVNGPNGLPATDQYHDELVARLIARLGLTNVKDVIIGDCLNPGISGGQRKRVSVGMELMDNPSLLFLDEPTTGLDSAVQEDIMEFIASLALTGITIICTIHAPSASVYMKFTNLLLLARNQGVGHGSVAFYGSTSQSIQYFNDLGKPLPEFVNPAEHILDCTNAEYTPMSLPNFWKFRRLWVFYRSLPVVFHNSTGDHQMQLLQLTGYLLMVTMTSAIPQLSTFAERVLSSDRTFKSFLEIFADFSGCINLANLGDFNLQDLLQREMSASFDANKGPGKNLIIAITEASPIPTSSSSFAATRVLAPSSC</sequence>
<proteinExistence type="predicted"/>
<dbReference type="InterPro" id="IPR017871">
    <property type="entry name" value="ABC_transporter-like_CS"/>
</dbReference>
<reference evidence="10 11" key="1">
    <citation type="journal article" date="2015" name="Genome Biol. Evol.">
        <title>Comparative Genomics of a Bacterivorous Green Alga Reveals Evolutionary Causalities and Consequences of Phago-Mixotrophic Mode of Nutrition.</title>
        <authorList>
            <person name="Burns J.A."/>
            <person name="Paasch A."/>
            <person name="Narechania A."/>
            <person name="Kim E."/>
        </authorList>
    </citation>
    <scope>NUCLEOTIDE SEQUENCE [LARGE SCALE GENOMIC DNA]</scope>
    <source>
        <strain evidence="10 11">PLY_AMNH</strain>
    </source>
</reference>
<organism evidence="10 11">
    <name type="scientific">Cymbomonas tetramitiformis</name>
    <dbReference type="NCBI Taxonomy" id="36881"/>
    <lineage>
        <taxon>Eukaryota</taxon>
        <taxon>Viridiplantae</taxon>
        <taxon>Chlorophyta</taxon>
        <taxon>Pyramimonadophyceae</taxon>
        <taxon>Pyramimonadales</taxon>
        <taxon>Pyramimonadaceae</taxon>
        <taxon>Cymbomonas</taxon>
    </lineage>
</organism>
<evidence type="ECO:0000313" key="11">
    <source>
        <dbReference type="Proteomes" id="UP001190700"/>
    </source>
</evidence>
<evidence type="ECO:0000256" key="4">
    <source>
        <dbReference type="ARBA" id="ARBA00022741"/>
    </source>
</evidence>
<keyword evidence="7" id="KW-0472">Membrane</keyword>
<evidence type="ECO:0000259" key="9">
    <source>
        <dbReference type="PROSITE" id="PS50893"/>
    </source>
</evidence>
<dbReference type="EMBL" id="LGRX02035408">
    <property type="protein sequence ID" value="KAK3234966.1"/>
    <property type="molecule type" value="Genomic_DNA"/>
</dbReference>
<accession>A0AAE0ENM5</accession>
<dbReference type="Pfam" id="PF00005">
    <property type="entry name" value="ABC_tran"/>
    <property type="match status" value="1"/>
</dbReference>
<evidence type="ECO:0000256" key="5">
    <source>
        <dbReference type="ARBA" id="ARBA00022840"/>
    </source>
</evidence>
<dbReference type="PANTHER" id="PTHR48041:SF91">
    <property type="entry name" value="ABC TRANSPORTER G FAMILY MEMBER 28"/>
    <property type="match status" value="1"/>
</dbReference>
<dbReference type="PROSITE" id="PS50893">
    <property type="entry name" value="ABC_TRANSPORTER_2"/>
    <property type="match status" value="1"/>
</dbReference>
<feature type="compositionally biased region" description="Polar residues" evidence="8">
    <location>
        <begin position="55"/>
        <end position="65"/>
    </location>
</feature>
<dbReference type="SMART" id="SM00382">
    <property type="entry name" value="AAA"/>
    <property type="match status" value="1"/>
</dbReference>
<dbReference type="Pfam" id="PF19055">
    <property type="entry name" value="ABC2_membrane_7"/>
    <property type="match status" value="1"/>
</dbReference>
<protein>
    <recommendedName>
        <fullName evidence="9">ABC transporter domain-containing protein</fullName>
    </recommendedName>
</protein>
<evidence type="ECO:0000256" key="1">
    <source>
        <dbReference type="ARBA" id="ARBA00004141"/>
    </source>
</evidence>
<dbReference type="GO" id="GO:0140359">
    <property type="term" value="F:ABC-type transporter activity"/>
    <property type="evidence" value="ECO:0007669"/>
    <property type="project" value="InterPro"/>
</dbReference>
<keyword evidence="6" id="KW-1133">Transmembrane helix</keyword>
<keyword evidence="2" id="KW-0813">Transport</keyword>